<dbReference type="EMBL" id="CP014673">
    <property type="protein sequence ID" value="ANX01049.1"/>
    <property type="molecule type" value="Genomic_DNA"/>
</dbReference>
<dbReference type="Gene3D" id="1.10.230.10">
    <property type="entry name" value="Cytochrome P450-Terp, domain 2"/>
    <property type="match status" value="1"/>
</dbReference>
<dbReference type="PRINTS" id="PR00143">
    <property type="entry name" value="CITRTSNTHASE"/>
</dbReference>
<evidence type="ECO:0000256" key="3">
    <source>
        <dbReference type="ARBA" id="ARBA00022679"/>
    </source>
</evidence>
<dbReference type="Pfam" id="PF00285">
    <property type="entry name" value="Citrate_synt"/>
    <property type="match status" value="1"/>
</dbReference>
<evidence type="ECO:0000313" key="7">
    <source>
        <dbReference type="EMBL" id="ANX01049.1"/>
    </source>
</evidence>
<dbReference type="InterPro" id="IPR024176">
    <property type="entry name" value="Citrate_synthase_bac-typ"/>
</dbReference>
<dbReference type="UniPathway" id="UPA00223"/>
<dbReference type="GO" id="GO:0006099">
    <property type="term" value="P:tricarboxylic acid cycle"/>
    <property type="evidence" value="ECO:0007669"/>
    <property type="project" value="UniProtKB-UniPathway"/>
</dbReference>
<proteinExistence type="inferred from homology"/>
<sequence>MNNISMTNEELDQYYERSAQIIGRESYYSPDLYTKYNVKRGLRNEDGTGVVVGLTEIGDVQAYTVEDGKIIPQEGRLIYRGIDVYDLVEACMKEDRLGFEECAYLLLFGELPNQQELDEFKRVLACHRCLPDGFVRDIIMKAPSANIMNKMASTILVAYSYDPNPEDTSVKNLFRQSMEIIARMPLIAAYAYQAKSHYHNGNSLFIHMPDPGLSTAENILRLIRPDCSYTKLEASTLDIALILHAEHGGGNNSTFTSHVVASTGTDIYSCIAAALGSLKGPKHGGANLKVIEMMNEIKREVKNWDNDSEICDYLAKILKKGAYDQSGLIYGIGHAVYTLSDPRCVLLKKKAKELAEATGRVDEYKLYEKVEHLAPIVFNEVKKTNKRMCANVDFYSGFVYDMLNIPTDLFTPIFAVARVVGLCAHIIEERINGGKIIRPAYKYVREMSEYVPLHMRK</sequence>
<evidence type="ECO:0000256" key="1">
    <source>
        <dbReference type="ARBA" id="ARBA00005163"/>
    </source>
</evidence>
<feature type="active site" evidence="6">
    <location>
        <position position="334"/>
    </location>
</feature>
<evidence type="ECO:0000256" key="5">
    <source>
        <dbReference type="PIRNR" id="PIRNR001369"/>
    </source>
</evidence>
<feature type="active site" evidence="6">
    <location>
        <position position="393"/>
    </location>
</feature>
<protein>
    <recommendedName>
        <fullName evidence="5">Citrate synthase</fullName>
    </recommendedName>
</protein>
<gene>
    <name evidence="7" type="ORF">CSTERLE_05365</name>
</gene>
<dbReference type="Proteomes" id="UP000092931">
    <property type="component" value="Chromosome"/>
</dbReference>
<dbReference type="InterPro" id="IPR016142">
    <property type="entry name" value="Citrate_synth-like_lrg_a-sub"/>
</dbReference>
<dbReference type="GO" id="GO:0005829">
    <property type="term" value="C:cytosol"/>
    <property type="evidence" value="ECO:0007669"/>
    <property type="project" value="TreeGrafter"/>
</dbReference>
<evidence type="ECO:0000313" key="8">
    <source>
        <dbReference type="Proteomes" id="UP000092931"/>
    </source>
</evidence>
<name>A0A1B1YJT8_THEST</name>
<dbReference type="PIRSF" id="PIRSF001369">
    <property type="entry name" value="Citrate_synth"/>
    <property type="match status" value="1"/>
</dbReference>
<evidence type="ECO:0000256" key="6">
    <source>
        <dbReference type="PIRSR" id="PIRSR001369-1"/>
    </source>
</evidence>
<dbReference type="CDD" id="cd06113">
    <property type="entry name" value="citrate_synt_like_1_2"/>
    <property type="match status" value="1"/>
</dbReference>
<dbReference type="SUPFAM" id="SSF48256">
    <property type="entry name" value="Citrate synthase"/>
    <property type="match status" value="1"/>
</dbReference>
<dbReference type="GO" id="GO:0005975">
    <property type="term" value="P:carbohydrate metabolic process"/>
    <property type="evidence" value="ECO:0007669"/>
    <property type="project" value="TreeGrafter"/>
</dbReference>
<dbReference type="AlphaFoldDB" id="A0A1B1YJT8"/>
<evidence type="ECO:0000256" key="4">
    <source>
        <dbReference type="ARBA" id="ARBA00049288"/>
    </source>
</evidence>
<dbReference type="PANTHER" id="PTHR11739:SF4">
    <property type="entry name" value="CITRATE SYNTHASE, PEROXISOMAL"/>
    <property type="match status" value="1"/>
</dbReference>
<comment type="catalytic activity">
    <reaction evidence="4">
        <text>oxaloacetate + acetyl-CoA + H2O = citrate + CoA + H(+)</text>
        <dbReference type="Rhea" id="RHEA:16845"/>
        <dbReference type="ChEBI" id="CHEBI:15377"/>
        <dbReference type="ChEBI" id="CHEBI:15378"/>
        <dbReference type="ChEBI" id="CHEBI:16452"/>
        <dbReference type="ChEBI" id="CHEBI:16947"/>
        <dbReference type="ChEBI" id="CHEBI:57287"/>
        <dbReference type="ChEBI" id="CHEBI:57288"/>
        <dbReference type="EC" id="2.3.3.16"/>
    </reaction>
</comment>
<keyword evidence="3 5" id="KW-0808">Transferase</keyword>
<dbReference type="InterPro" id="IPR002020">
    <property type="entry name" value="Citrate_synthase"/>
</dbReference>
<dbReference type="InterPro" id="IPR036969">
    <property type="entry name" value="Citrate_synthase_sf"/>
</dbReference>
<comment type="pathway">
    <text evidence="1">Carbohydrate metabolism; tricarboxylic acid cycle.</text>
</comment>
<organism evidence="7 8">
    <name type="scientific">Thermoclostridium stercorarium subsp. leptospartum DSM 9219</name>
    <dbReference type="NCBI Taxonomy" id="1346611"/>
    <lineage>
        <taxon>Bacteria</taxon>
        <taxon>Bacillati</taxon>
        <taxon>Bacillota</taxon>
        <taxon>Clostridia</taxon>
        <taxon>Eubacteriales</taxon>
        <taxon>Oscillospiraceae</taxon>
        <taxon>Thermoclostridium</taxon>
    </lineage>
</organism>
<comment type="similarity">
    <text evidence="2 5">Belongs to the citrate synthase family.</text>
</comment>
<dbReference type="RefSeq" id="WP_015358827.1">
    <property type="nucleotide sequence ID" value="NZ_CP014673.1"/>
</dbReference>
<dbReference type="InterPro" id="IPR016143">
    <property type="entry name" value="Citrate_synth-like_sm_a-sub"/>
</dbReference>
<dbReference type="PANTHER" id="PTHR11739">
    <property type="entry name" value="CITRATE SYNTHASE"/>
    <property type="match status" value="1"/>
</dbReference>
<dbReference type="GO" id="GO:0036440">
    <property type="term" value="F:citrate synthase activity"/>
    <property type="evidence" value="ECO:0007669"/>
    <property type="project" value="UniProtKB-EC"/>
</dbReference>
<reference evidence="7 8" key="1">
    <citation type="submission" date="2016-02" db="EMBL/GenBank/DDBJ databases">
        <title>Comparison of Clostridium stercorarium subspecies using comparative genomics and transcriptomics.</title>
        <authorList>
            <person name="Schellenberg J."/>
            <person name="Thallinger G."/>
            <person name="Levin D.B."/>
            <person name="Zhang X."/>
            <person name="Alvare G."/>
            <person name="Fristensky B."/>
            <person name="Sparling R."/>
        </authorList>
    </citation>
    <scope>NUCLEOTIDE SEQUENCE [LARGE SCALE GENOMIC DNA]</scope>
    <source>
        <strain evidence="7 8">DSM 9219</strain>
    </source>
</reference>
<dbReference type="Gene3D" id="1.10.580.10">
    <property type="entry name" value="Citrate Synthase, domain 1"/>
    <property type="match status" value="1"/>
</dbReference>
<evidence type="ECO:0000256" key="2">
    <source>
        <dbReference type="ARBA" id="ARBA00010566"/>
    </source>
</evidence>
<dbReference type="NCBIfam" id="NF010635">
    <property type="entry name" value="PRK14032.1"/>
    <property type="match status" value="1"/>
</dbReference>
<accession>A0A1B1YJT8</accession>